<dbReference type="InterPro" id="IPR021549">
    <property type="entry name" value="DUF2894"/>
</dbReference>
<evidence type="ECO:0000313" key="2">
    <source>
        <dbReference type="Proteomes" id="UP000270342"/>
    </source>
</evidence>
<proteinExistence type="predicted"/>
<organism evidence="1 2">
    <name type="scientific">Pararobbsia silviterrae</name>
    <dbReference type="NCBI Taxonomy" id="1792498"/>
    <lineage>
        <taxon>Bacteria</taxon>
        <taxon>Pseudomonadati</taxon>
        <taxon>Pseudomonadota</taxon>
        <taxon>Betaproteobacteria</taxon>
        <taxon>Burkholderiales</taxon>
        <taxon>Burkholderiaceae</taxon>
        <taxon>Pararobbsia</taxon>
    </lineage>
</organism>
<dbReference type="RefSeq" id="WP_121088657.1">
    <property type="nucleotide sequence ID" value="NZ_RBZU01000010.1"/>
</dbReference>
<dbReference type="OrthoDB" id="6025757at2"/>
<gene>
    <name evidence="1" type="ORF">D7S86_20150</name>
</gene>
<dbReference type="EMBL" id="RBZU01000010">
    <property type="protein sequence ID" value="RKP49609.1"/>
    <property type="molecule type" value="Genomic_DNA"/>
</dbReference>
<protein>
    <submittedName>
        <fullName evidence="1">DUF2894 domain-containing protein</fullName>
    </submittedName>
</protein>
<dbReference type="Proteomes" id="UP000270342">
    <property type="component" value="Unassembled WGS sequence"/>
</dbReference>
<evidence type="ECO:0000313" key="1">
    <source>
        <dbReference type="EMBL" id="RKP49609.1"/>
    </source>
</evidence>
<reference evidence="1 2" key="1">
    <citation type="submission" date="2018-10" db="EMBL/GenBank/DDBJ databases">
        <title>Robbsia sp. DHC34, isolated from soil.</title>
        <authorList>
            <person name="Gao Z.-H."/>
            <person name="Qiu L.-H."/>
        </authorList>
    </citation>
    <scope>NUCLEOTIDE SEQUENCE [LARGE SCALE GENOMIC DNA]</scope>
    <source>
        <strain evidence="1 2">DHC34</strain>
    </source>
</reference>
<dbReference type="AlphaFoldDB" id="A0A494XNB7"/>
<keyword evidence="2" id="KW-1185">Reference proteome</keyword>
<name>A0A494XNB7_9BURK</name>
<accession>A0A494XNB7</accession>
<dbReference type="Pfam" id="PF11445">
    <property type="entry name" value="DUF2894"/>
    <property type="match status" value="1"/>
</dbReference>
<comment type="caution">
    <text evidence="1">The sequence shown here is derived from an EMBL/GenBank/DDBJ whole genome shotgun (WGS) entry which is preliminary data.</text>
</comment>
<sequence>MDSGAIVAQAEATLAAWRESGADRIDPVRFHAIEALARRTARYAGAARAALDARLAVRIDAYALDIEQTDPSDASGEPARARRAVPKGELHRLGEYLVARANEMGRRVTLGDAGMAAAADDAFDALEYFREIWSRLNTESQLRQLPAYVPENAGPLNTDKLVYRSLLLMREVSPEYVQRFLGYVDALSWMEQLRNEGVLAKKEPARAGKKGTSAKGR</sequence>